<gene>
    <name evidence="1" type="ORF">TNCT_135281</name>
</gene>
<keyword evidence="2" id="KW-1185">Reference proteome</keyword>
<evidence type="ECO:0000313" key="2">
    <source>
        <dbReference type="Proteomes" id="UP000887116"/>
    </source>
</evidence>
<proteinExistence type="predicted"/>
<dbReference type="AlphaFoldDB" id="A0A8X6F536"/>
<name>A0A8X6F536_TRICU</name>
<dbReference type="Proteomes" id="UP000887116">
    <property type="component" value="Unassembled WGS sequence"/>
</dbReference>
<protein>
    <submittedName>
        <fullName evidence="1">Uncharacterized protein</fullName>
    </submittedName>
</protein>
<sequence>MVRLLTIKLSVHLNLNTFVRSDAMCHGKKMKDGERYVSILPRKTALALCRYPDWTRLYAELTRHNCIRGLTKLFLYDLDQSIFLGEFESLCCHFG</sequence>
<dbReference type="EMBL" id="BMAO01020856">
    <property type="protein sequence ID" value="GFQ70362.1"/>
    <property type="molecule type" value="Genomic_DNA"/>
</dbReference>
<reference evidence="1" key="1">
    <citation type="submission" date="2020-07" db="EMBL/GenBank/DDBJ databases">
        <title>Multicomponent nature underlies the extraordinary mechanical properties of spider dragline silk.</title>
        <authorList>
            <person name="Kono N."/>
            <person name="Nakamura H."/>
            <person name="Mori M."/>
            <person name="Yoshida Y."/>
            <person name="Ohtoshi R."/>
            <person name="Malay A.D."/>
            <person name="Moran D.A.P."/>
            <person name="Tomita M."/>
            <person name="Numata K."/>
            <person name="Arakawa K."/>
        </authorList>
    </citation>
    <scope>NUCLEOTIDE SEQUENCE</scope>
</reference>
<comment type="caution">
    <text evidence="1">The sequence shown here is derived from an EMBL/GenBank/DDBJ whole genome shotgun (WGS) entry which is preliminary data.</text>
</comment>
<organism evidence="1 2">
    <name type="scientific">Trichonephila clavata</name>
    <name type="common">Joro spider</name>
    <name type="synonym">Nephila clavata</name>
    <dbReference type="NCBI Taxonomy" id="2740835"/>
    <lineage>
        <taxon>Eukaryota</taxon>
        <taxon>Metazoa</taxon>
        <taxon>Ecdysozoa</taxon>
        <taxon>Arthropoda</taxon>
        <taxon>Chelicerata</taxon>
        <taxon>Arachnida</taxon>
        <taxon>Araneae</taxon>
        <taxon>Araneomorphae</taxon>
        <taxon>Entelegynae</taxon>
        <taxon>Araneoidea</taxon>
        <taxon>Nephilidae</taxon>
        <taxon>Trichonephila</taxon>
    </lineage>
</organism>
<accession>A0A8X6F536</accession>
<evidence type="ECO:0000313" key="1">
    <source>
        <dbReference type="EMBL" id="GFQ70362.1"/>
    </source>
</evidence>